<protein>
    <recommendedName>
        <fullName evidence="6">Tafazzin family protein</fullName>
    </recommendedName>
</protein>
<evidence type="ECO:0000313" key="8">
    <source>
        <dbReference type="Proteomes" id="UP000604825"/>
    </source>
</evidence>
<dbReference type="OrthoDB" id="193467at2759"/>
<dbReference type="AlphaFoldDB" id="A0A811RVV7"/>
<dbReference type="InterPro" id="IPR000872">
    <property type="entry name" value="Tafazzin"/>
</dbReference>
<comment type="subcellular location">
    <subcellularLocation>
        <location evidence="1">Membrane</location>
        <topology evidence="1">Peripheral membrane protein</topology>
    </subcellularLocation>
</comment>
<gene>
    <name evidence="7" type="ORF">NCGR_LOCUS57112</name>
</gene>
<evidence type="ECO:0000256" key="1">
    <source>
        <dbReference type="ARBA" id="ARBA00004170"/>
    </source>
</evidence>
<evidence type="ECO:0000256" key="4">
    <source>
        <dbReference type="ARBA" id="ARBA00023136"/>
    </source>
</evidence>
<evidence type="ECO:0000256" key="2">
    <source>
        <dbReference type="ARBA" id="ARBA00022679"/>
    </source>
</evidence>
<evidence type="ECO:0000256" key="6">
    <source>
        <dbReference type="RuleBase" id="RU365062"/>
    </source>
</evidence>
<dbReference type="Proteomes" id="UP000604825">
    <property type="component" value="Unassembled WGS sequence"/>
</dbReference>
<reference evidence="7" key="1">
    <citation type="submission" date="2020-10" db="EMBL/GenBank/DDBJ databases">
        <authorList>
            <person name="Han B."/>
            <person name="Lu T."/>
            <person name="Zhao Q."/>
            <person name="Huang X."/>
            <person name="Zhao Y."/>
        </authorList>
    </citation>
    <scope>NUCLEOTIDE SEQUENCE</scope>
</reference>
<dbReference type="GO" id="GO:0016020">
    <property type="term" value="C:membrane"/>
    <property type="evidence" value="ECO:0007669"/>
    <property type="project" value="UniProtKB-SubCell"/>
</dbReference>
<keyword evidence="3" id="KW-0443">Lipid metabolism</keyword>
<keyword evidence="5" id="KW-0012">Acyltransferase</keyword>
<dbReference type="PANTHER" id="PTHR12497:SF0">
    <property type="entry name" value="TAFAZZIN"/>
    <property type="match status" value="1"/>
</dbReference>
<keyword evidence="4" id="KW-0472">Membrane</keyword>
<comment type="similarity">
    <text evidence="6">Belongs to the taffazin family.</text>
</comment>
<proteinExistence type="inferred from homology"/>
<evidence type="ECO:0000256" key="3">
    <source>
        <dbReference type="ARBA" id="ARBA00023098"/>
    </source>
</evidence>
<organism evidence="7 8">
    <name type="scientific">Miscanthus lutarioriparius</name>
    <dbReference type="NCBI Taxonomy" id="422564"/>
    <lineage>
        <taxon>Eukaryota</taxon>
        <taxon>Viridiplantae</taxon>
        <taxon>Streptophyta</taxon>
        <taxon>Embryophyta</taxon>
        <taxon>Tracheophyta</taxon>
        <taxon>Spermatophyta</taxon>
        <taxon>Magnoliopsida</taxon>
        <taxon>Liliopsida</taxon>
        <taxon>Poales</taxon>
        <taxon>Poaceae</taxon>
        <taxon>PACMAD clade</taxon>
        <taxon>Panicoideae</taxon>
        <taxon>Andropogonodae</taxon>
        <taxon>Andropogoneae</taxon>
        <taxon>Saccharinae</taxon>
        <taxon>Miscanthus</taxon>
    </lineage>
</organism>
<accession>A0A811RVV7</accession>
<sequence length="171" mass="18083">MMPPAADYALALHAGSGLLLDESRRVCPCVLLPLRASLALVGRAGGGGDDEDVDMGGDYLQGVEIIDSSYGMIEQSISSTGHYSLGDGTVDRGNMLRGIIEVPSERRHHWKVEDASASSSISFIFGPRTQGMDMALSKLNSGGWVHIFPEGGHSTDEGKIIAPAKRGVARC</sequence>
<dbReference type="GO" id="GO:0006644">
    <property type="term" value="P:phospholipid metabolic process"/>
    <property type="evidence" value="ECO:0007669"/>
    <property type="project" value="InterPro"/>
</dbReference>
<dbReference type="PANTHER" id="PTHR12497">
    <property type="entry name" value="TAZ PROTEIN TAFAZZIN"/>
    <property type="match status" value="1"/>
</dbReference>
<evidence type="ECO:0000256" key="5">
    <source>
        <dbReference type="ARBA" id="ARBA00023315"/>
    </source>
</evidence>
<dbReference type="GO" id="GO:0008374">
    <property type="term" value="F:O-acyltransferase activity"/>
    <property type="evidence" value="ECO:0007669"/>
    <property type="project" value="TreeGrafter"/>
</dbReference>
<keyword evidence="8" id="KW-1185">Reference proteome</keyword>
<name>A0A811RVV7_9POAL</name>
<comment type="caution">
    <text evidence="7">The sequence shown here is derived from an EMBL/GenBank/DDBJ whole genome shotgun (WGS) entry which is preliminary data.</text>
</comment>
<keyword evidence="2" id="KW-0808">Transferase</keyword>
<dbReference type="EMBL" id="CAJGYO010000017">
    <property type="protein sequence ID" value="CAD6333014.1"/>
    <property type="molecule type" value="Genomic_DNA"/>
</dbReference>
<evidence type="ECO:0000313" key="7">
    <source>
        <dbReference type="EMBL" id="CAD6333014.1"/>
    </source>
</evidence>